<dbReference type="Proteomes" id="UP001221686">
    <property type="component" value="Unassembled WGS sequence"/>
</dbReference>
<comment type="caution">
    <text evidence="3">The sequence shown here is derived from an EMBL/GenBank/DDBJ whole genome shotgun (WGS) entry which is preliminary data.</text>
</comment>
<accession>A0ABT5DQY6</accession>
<dbReference type="RefSeq" id="WP_272083990.1">
    <property type="nucleotide sequence ID" value="NZ_JAQNDL010000001.1"/>
</dbReference>
<evidence type="ECO:0000256" key="1">
    <source>
        <dbReference type="SAM" id="Phobius"/>
    </source>
</evidence>
<keyword evidence="1" id="KW-0472">Membrane</keyword>
<keyword evidence="1" id="KW-1133">Transmembrane helix</keyword>
<protein>
    <submittedName>
        <fullName evidence="3">Uncharacterized protein</fullName>
    </submittedName>
</protein>
<feature type="transmembrane region" description="Helical" evidence="1">
    <location>
        <begin position="111"/>
        <end position="129"/>
    </location>
</feature>
<evidence type="ECO:0000313" key="3">
    <source>
        <dbReference type="EMBL" id="MDC0715565.1"/>
    </source>
</evidence>
<organism evidence="3 4">
    <name type="scientific">Nannocystis bainbridge</name>
    <dbReference type="NCBI Taxonomy" id="2995303"/>
    <lineage>
        <taxon>Bacteria</taxon>
        <taxon>Pseudomonadati</taxon>
        <taxon>Myxococcota</taxon>
        <taxon>Polyangia</taxon>
        <taxon>Nannocystales</taxon>
        <taxon>Nannocystaceae</taxon>
        <taxon>Nannocystis</taxon>
    </lineage>
</organism>
<feature type="transmembrane region" description="Helical" evidence="1">
    <location>
        <begin position="141"/>
        <end position="159"/>
    </location>
</feature>
<gene>
    <name evidence="3" type="ORF">POL25_01605</name>
</gene>
<feature type="chain" id="PRO_5046822308" evidence="2">
    <location>
        <begin position="28"/>
        <end position="200"/>
    </location>
</feature>
<feature type="transmembrane region" description="Helical" evidence="1">
    <location>
        <begin position="165"/>
        <end position="183"/>
    </location>
</feature>
<keyword evidence="1" id="KW-0812">Transmembrane</keyword>
<dbReference type="EMBL" id="JAQNDL010000001">
    <property type="protein sequence ID" value="MDC0715565.1"/>
    <property type="molecule type" value="Genomic_DNA"/>
</dbReference>
<name>A0ABT5DQY6_9BACT</name>
<keyword evidence="4" id="KW-1185">Reference proteome</keyword>
<sequence length="200" mass="21063">MLPRTITALTIAAVAVTAALTSPAWTAALLAKEGPAEHASHAVLAAAVVAWALAGRRADRRAVALAMAGFLALVLVEEVDWGSVYGWTTIGERMAGAFGHRNMHNAARGSSYLLFALPLIGYFAAPRRWLGGLAPSRDERWAFVAIAGLFVAGNMSAAWERAAQELLELLLYALLLAIGLRVGRGSGRTGLTTAAVRKDS</sequence>
<keyword evidence="2" id="KW-0732">Signal</keyword>
<reference evidence="3 4" key="1">
    <citation type="submission" date="2022-11" db="EMBL/GenBank/DDBJ databases">
        <title>Minimal conservation of predation-associated metabolite biosynthetic gene clusters underscores biosynthetic potential of Myxococcota including descriptions for ten novel species: Archangium lansinium sp. nov., Myxococcus landrumus sp. nov., Nannocystis bai.</title>
        <authorList>
            <person name="Ahearne A."/>
            <person name="Stevens C."/>
            <person name="Dowd S."/>
        </authorList>
    </citation>
    <scope>NUCLEOTIDE SEQUENCE [LARGE SCALE GENOMIC DNA]</scope>
    <source>
        <strain evidence="3 4">BB15-2</strain>
    </source>
</reference>
<feature type="transmembrane region" description="Helical" evidence="1">
    <location>
        <begin position="38"/>
        <end position="55"/>
    </location>
</feature>
<proteinExistence type="predicted"/>
<evidence type="ECO:0000313" key="4">
    <source>
        <dbReference type="Proteomes" id="UP001221686"/>
    </source>
</evidence>
<evidence type="ECO:0000256" key="2">
    <source>
        <dbReference type="SAM" id="SignalP"/>
    </source>
</evidence>
<feature type="signal peptide" evidence="2">
    <location>
        <begin position="1"/>
        <end position="27"/>
    </location>
</feature>